<reference evidence="1 2" key="2">
    <citation type="journal article" date="2010" name="Nucleic Acids Res.">
        <title>BeetleBase in 2010: revisions to provide comprehensive genomic information for Tribolium castaneum.</title>
        <authorList>
            <person name="Kim H.S."/>
            <person name="Murphy T."/>
            <person name="Xia J."/>
            <person name="Caragea D."/>
            <person name="Park Y."/>
            <person name="Beeman R.W."/>
            <person name="Lorenzen M.D."/>
            <person name="Butcher S."/>
            <person name="Manak J.R."/>
            <person name="Brown S.J."/>
        </authorList>
    </citation>
    <scope>GENOME REANNOTATION</scope>
    <source>
        <strain evidence="1 2">Georgia GA2</strain>
    </source>
</reference>
<name>D6WCI6_TRICA</name>
<dbReference type="PhylomeDB" id="D6WCI6"/>
<dbReference type="EMBL" id="KQ971311">
    <property type="protein sequence ID" value="EEZ98865.1"/>
    <property type="molecule type" value="Genomic_DNA"/>
</dbReference>
<evidence type="ECO:0000313" key="2">
    <source>
        <dbReference type="Proteomes" id="UP000007266"/>
    </source>
</evidence>
<accession>D6WCI6</accession>
<evidence type="ECO:0000313" key="1">
    <source>
        <dbReference type="EMBL" id="EEZ98865.1"/>
    </source>
</evidence>
<sequence length="63" mass="6717">MLVGQKGGTDVIVGLYILPSLSRLSYDSQLAEKCSPYRQLIVYGSLRGGRKISSARTAISNAG</sequence>
<keyword evidence="2" id="KW-1185">Reference proteome</keyword>
<reference evidence="1 2" key="1">
    <citation type="journal article" date="2008" name="Nature">
        <title>The genome of the model beetle and pest Tribolium castaneum.</title>
        <authorList>
            <consortium name="Tribolium Genome Sequencing Consortium"/>
            <person name="Richards S."/>
            <person name="Gibbs R.A."/>
            <person name="Weinstock G.M."/>
            <person name="Brown S.J."/>
            <person name="Denell R."/>
            <person name="Beeman R.W."/>
            <person name="Gibbs R."/>
            <person name="Beeman R.W."/>
            <person name="Brown S.J."/>
            <person name="Bucher G."/>
            <person name="Friedrich M."/>
            <person name="Grimmelikhuijzen C.J."/>
            <person name="Klingler M."/>
            <person name="Lorenzen M."/>
            <person name="Richards S."/>
            <person name="Roth S."/>
            <person name="Schroder R."/>
            <person name="Tautz D."/>
            <person name="Zdobnov E.M."/>
            <person name="Muzny D."/>
            <person name="Gibbs R.A."/>
            <person name="Weinstock G.M."/>
            <person name="Attaway T."/>
            <person name="Bell S."/>
            <person name="Buhay C.J."/>
            <person name="Chandrabose M.N."/>
            <person name="Chavez D."/>
            <person name="Clerk-Blankenburg K.P."/>
            <person name="Cree A."/>
            <person name="Dao M."/>
            <person name="Davis C."/>
            <person name="Chacko J."/>
            <person name="Dinh H."/>
            <person name="Dugan-Rocha S."/>
            <person name="Fowler G."/>
            <person name="Garner T.T."/>
            <person name="Garnes J."/>
            <person name="Gnirke A."/>
            <person name="Hawes A."/>
            <person name="Hernandez J."/>
            <person name="Hines S."/>
            <person name="Holder M."/>
            <person name="Hume J."/>
            <person name="Jhangiani S.N."/>
            <person name="Joshi V."/>
            <person name="Khan Z.M."/>
            <person name="Jackson L."/>
            <person name="Kovar C."/>
            <person name="Kowis A."/>
            <person name="Lee S."/>
            <person name="Lewis L.R."/>
            <person name="Margolis J."/>
            <person name="Morgan M."/>
            <person name="Nazareth L.V."/>
            <person name="Nguyen N."/>
            <person name="Okwuonu G."/>
            <person name="Parker D."/>
            <person name="Richards S."/>
            <person name="Ruiz S.J."/>
            <person name="Santibanez J."/>
            <person name="Savard J."/>
            <person name="Scherer S.E."/>
            <person name="Schneider B."/>
            <person name="Sodergren E."/>
            <person name="Tautz D."/>
            <person name="Vattahil S."/>
            <person name="Villasana D."/>
            <person name="White C.S."/>
            <person name="Wright R."/>
            <person name="Park Y."/>
            <person name="Beeman R.W."/>
            <person name="Lord J."/>
            <person name="Oppert B."/>
            <person name="Lorenzen M."/>
            <person name="Brown S."/>
            <person name="Wang L."/>
            <person name="Savard J."/>
            <person name="Tautz D."/>
            <person name="Richards S."/>
            <person name="Weinstock G."/>
            <person name="Gibbs R.A."/>
            <person name="Liu Y."/>
            <person name="Worley K."/>
            <person name="Weinstock G."/>
            <person name="Elsik C.G."/>
            <person name="Reese J.T."/>
            <person name="Elhaik E."/>
            <person name="Landan G."/>
            <person name="Graur D."/>
            <person name="Arensburger P."/>
            <person name="Atkinson P."/>
            <person name="Beeman R.W."/>
            <person name="Beidler J."/>
            <person name="Brown S.J."/>
            <person name="Demuth J.P."/>
            <person name="Drury D.W."/>
            <person name="Du Y.Z."/>
            <person name="Fujiwara H."/>
            <person name="Lorenzen M."/>
            <person name="Maselli V."/>
            <person name="Osanai M."/>
            <person name="Park Y."/>
            <person name="Robertson H.M."/>
            <person name="Tu Z."/>
            <person name="Wang J.J."/>
            <person name="Wang S."/>
            <person name="Richards S."/>
            <person name="Song H."/>
            <person name="Zhang L."/>
            <person name="Sodergren E."/>
            <person name="Werner D."/>
            <person name="Stanke M."/>
            <person name="Morgenstern B."/>
            <person name="Solovyev V."/>
            <person name="Kosarev P."/>
            <person name="Brown G."/>
            <person name="Chen H.C."/>
            <person name="Ermolaeva O."/>
            <person name="Hlavina W."/>
            <person name="Kapustin Y."/>
            <person name="Kiryutin B."/>
            <person name="Kitts P."/>
            <person name="Maglott D."/>
            <person name="Pruitt K."/>
            <person name="Sapojnikov V."/>
            <person name="Souvorov A."/>
            <person name="Mackey A.J."/>
            <person name="Waterhouse R.M."/>
            <person name="Wyder S."/>
            <person name="Zdobnov E.M."/>
            <person name="Zdobnov E.M."/>
            <person name="Wyder S."/>
            <person name="Kriventseva E.V."/>
            <person name="Kadowaki T."/>
            <person name="Bork P."/>
            <person name="Aranda M."/>
            <person name="Bao R."/>
            <person name="Beermann A."/>
            <person name="Berns N."/>
            <person name="Bolognesi R."/>
            <person name="Bonneton F."/>
            <person name="Bopp D."/>
            <person name="Brown S.J."/>
            <person name="Bucher G."/>
            <person name="Butts T."/>
            <person name="Chaumot A."/>
            <person name="Denell R.E."/>
            <person name="Ferrier D.E."/>
            <person name="Friedrich M."/>
            <person name="Gordon C.M."/>
            <person name="Jindra M."/>
            <person name="Klingler M."/>
            <person name="Lan Q."/>
            <person name="Lattorff H.M."/>
            <person name="Laudet V."/>
            <person name="von Levetsow C."/>
            <person name="Liu Z."/>
            <person name="Lutz R."/>
            <person name="Lynch J.A."/>
            <person name="da Fonseca R.N."/>
            <person name="Posnien N."/>
            <person name="Reuter R."/>
            <person name="Roth S."/>
            <person name="Savard J."/>
            <person name="Schinko J.B."/>
            <person name="Schmitt C."/>
            <person name="Schoppmeier M."/>
            <person name="Schroder R."/>
            <person name="Shippy T.D."/>
            <person name="Simonnet F."/>
            <person name="Marques-Souza H."/>
            <person name="Tautz D."/>
            <person name="Tomoyasu Y."/>
            <person name="Trauner J."/>
            <person name="Van der Zee M."/>
            <person name="Vervoort M."/>
            <person name="Wittkopp N."/>
            <person name="Wimmer E.A."/>
            <person name="Yang X."/>
            <person name="Jones A.K."/>
            <person name="Sattelle D.B."/>
            <person name="Ebert P.R."/>
            <person name="Nelson D."/>
            <person name="Scott J.G."/>
            <person name="Beeman R.W."/>
            <person name="Muthukrishnan S."/>
            <person name="Kramer K.J."/>
            <person name="Arakane Y."/>
            <person name="Beeman R.W."/>
            <person name="Zhu Q."/>
            <person name="Hogenkamp D."/>
            <person name="Dixit R."/>
            <person name="Oppert B."/>
            <person name="Jiang H."/>
            <person name="Zou Z."/>
            <person name="Marshall J."/>
            <person name="Elpidina E."/>
            <person name="Vinokurov K."/>
            <person name="Oppert C."/>
            <person name="Zou Z."/>
            <person name="Evans J."/>
            <person name="Lu Z."/>
            <person name="Zhao P."/>
            <person name="Sumathipala N."/>
            <person name="Altincicek B."/>
            <person name="Vilcinskas A."/>
            <person name="Williams M."/>
            <person name="Hultmark D."/>
            <person name="Hetru C."/>
            <person name="Jiang H."/>
            <person name="Grimmelikhuijzen C.J."/>
            <person name="Hauser F."/>
            <person name="Cazzamali G."/>
            <person name="Williamson M."/>
            <person name="Park Y."/>
            <person name="Li B."/>
            <person name="Tanaka Y."/>
            <person name="Predel R."/>
            <person name="Neupert S."/>
            <person name="Schachtner J."/>
            <person name="Verleyen P."/>
            <person name="Raible F."/>
            <person name="Bork P."/>
            <person name="Friedrich M."/>
            <person name="Walden K.K."/>
            <person name="Robertson H.M."/>
            <person name="Angeli S."/>
            <person name="Foret S."/>
            <person name="Bucher G."/>
            <person name="Schuetz S."/>
            <person name="Maleszka R."/>
            <person name="Wimmer E.A."/>
            <person name="Beeman R.W."/>
            <person name="Lorenzen M."/>
            <person name="Tomoyasu Y."/>
            <person name="Miller S.C."/>
            <person name="Grossmann D."/>
            <person name="Bucher G."/>
        </authorList>
    </citation>
    <scope>NUCLEOTIDE SEQUENCE [LARGE SCALE GENOMIC DNA]</scope>
    <source>
        <strain evidence="1 2">Georgia GA2</strain>
    </source>
</reference>
<organism evidence="1 2">
    <name type="scientific">Tribolium castaneum</name>
    <name type="common">Red flour beetle</name>
    <dbReference type="NCBI Taxonomy" id="7070"/>
    <lineage>
        <taxon>Eukaryota</taxon>
        <taxon>Metazoa</taxon>
        <taxon>Ecdysozoa</taxon>
        <taxon>Arthropoda</taxon>
        <taxon>Hexapoda</taxon>
        <taxon>Insecta</taxon>
        <taxon>Pterygota</taxon>
        <taxon>Neoptera</taxon>
        <taxon>Endopterygota</taxon>
        <taxon>Coleoptera</taxon>
        <taxon>Polyphaga</taxon>
        <taxon>Cucujiformia</taxon>
        <taxon>Tenebrionidae</taxon>
        <taxon>Tenebrionidae incertae sedis</taxon>
        <taxon>Tribolium</taxon>
    </lineage>
</organism>
<protein>
    <submittedName>
        <fullName evidence="1">Uncharacterized protein</fullName>
    </submittedName>
</protein>
<dbReference type="Proteomes" id="UP000007266">
    <property type="component" value="Linkage group 2"/>
</dbReference>
<gene>
    <name evidence="1" type="primary">GLEAN_04477</name>
    <name evidence="1" type="ORF">TcasGA2_TC004477</name>
</gene>
<proteinExistence type="predicted"/>
<dbReference type="HOGENOM" id="CLU_2888650_0_0_1"/>
<dbReference type="AlphaFoldDB" id="D6WCI6"/>